<feature type="transmembrane region" description="Helical" evidence="13">
    <location>
        <begin position="136"/>
        <end position="156"/>
    </location>
</feature>
<evidence type="ECO:0000256" key="11">
    <source>
        <dbReference type="ARBA" id="ARBA00023286"/>
    </source>
</evidence>
<dbReference type="Pfam" id="PF10613">
    <property type="entry name" value="Lig_chan-Glu_bd"/>
    <property type="match status" value="1"/>
</dbReference>
<evidence type="ECO:0000313" key="16">
    <source>
        <dbReference type="Proteomes" id="UP001497623"/>
    </source>
</evidence>
<evidence type="ECO:0000313" key="15">
    <source>
        <dbReference type="EMBL" id="CAL4135189.1"/>
    </source>
</evidence>
<dbReference type="GO" id="GO:0005886">
    <property type="term" value="C:plasma membrane"/>
    <property type="evidence" value="ECO:0007669"/>
    <property type="project" value="UniProtKB-SubCell"/>
</dbReference>
<feature type="domain" description="Ionotropic glutamate receptor L-glutamate and glycine-binding" evidence="14">
    <location>
        <begin position="21"/>
        <end position="82"/>
    </location>
</feature>
<keyword evidence="3" id="KW-0813">Transport</keyword>
<evidence type="ECO:0000256" key="12">
    <source>
        <dbReference type="ARBA" id="ARBA00023303"/>
    </source>
</evidence>
<keyword evidence="8 13" id="KW-0472">Membrane</keyword>
<comment type="subcellular location">
    <subcellularLocation>
        <location evidence="1">Cell membrane</location>
        <topology evidence="1">Multi-pass membrane protein</topology>
    </subcellularLocation>
</comment>
<keyword evidence="7" id="KW-0406">Ion transport</keyword>
<dbReference type="PANTHER" id="PTHR42643:SF24">
    <property type="entry name" value="IONOTROPIC RECEPTOR 60A"/>
    <property type="match status" value="1"/>
</dbReference>
<keyword evidence="5 13" id="KW-0812">Transmembrane</keyword>
<protein>
    <recommendedName>
        <fullName evidence="14">Ionotropic glutamate receptor L-glutamate and glycine-binding domain-containing protein</fullName>
    </recommendedName>
</protein>
<keyword evidence="9" id="KW-0675">Receptor</keyword>
<evidence type="ECO:0000259" key="14">
    <source>
        <dbReference type="SMART" id="SM00918"/>
    </source>
</evidence>
<evidence type="ECO:0000256" key="1">
    <source>
        <dbReference type="ARBA" id="ARBA00004651"/>
    </source>
</evidence>
<keyword evidence="11" id="KW-1071">Ligand-gated ion channel</keyword>
<keyword evidence="4" id="KW-1003">Cell membrane</keyword>
<dbReference type="AlphaFoldDB" id="A0AAV2RSF6"/>
<comment type="similarity">
    <text evidence="2">Belongs to the glutamate-gated ion channel (TC 1.A.10.1) family.</text>
</comment>
<evidence type="ECO:0000256" key="6">
    <source>
        <dbReference type="ARBA" id="ARBA00022989"/>
    </source>
</evidence>
<feature type="non-terminal residue" evidence="15">
    <location>
        <position position="439"/>
    </location>
</feature>
<evidence type="ECO:0000256" key="7">
    <source>
        <dbReference type="ARBA" id="ARBA00023065"/>
    </source>
</evidence>
<evidence type="ECO:0000256" key="2">
    <source>
        <dbReference type="ARBA" id="ARBA00008685"/>
    </source>
</evidence>
<dbReference type="InterPro" id="IPR019594">
    <property type="entry name" value="Glu/Gly-bd"/>
</dbReference>
<sequence>MSEEEVVTQRHLTVCAETWNPWMRIKEGEDGEMNYSGIMFNVLEFLAEAMNFTYTMVRPPDGLWGVGFPNGSWNGQLGMVKRREVDLALGPFAFNWERHHFACEFTQPVFIDYESVFVRRQRIESDLAGLIKPYTWQTWVCIGVIIPVMWTVLTLLNRWSLTEYYSKNEAQTRMGFSDSYLMWIIRTLTMQSNPRLPRSDSLRVVTGSWLIATIVIISLFSGTLTAMLTVPFVKVPIDSTTDLVEQNEIPWAVESGSFLYQILYLATSGIYKQIWDGHTHLITDCYSFRHDIRDGKYAAVCDKLTMKKVMSEDFSSSGECNYYMASEDFKSMPLALGFQHQHPLYAEANQQVLYMVATGLIDRWIQQETPNGTACLGNVESNLMQLLRPLSLPDYYGLFSLYAVCVVGTCITLFLEMAAFKFRNSENKRNPTTKTTIFE</sequence>
<dbReference type="Pfam" id="PF00060">
    <property type="entry name" value="Lig_chan"/>
    <property type="match status" value="1"/>
</dbReference>
<evidence type="ECO:0000256" key="9">
    <source>
        <dbReference type="ARBA" id="ARBA00023170"/>
    </source>
</evidence>
<evidence type="ECO:0000256" key="3">
    <source>
        <dbReference type="ARBA" id="ARBA00022448"/>
    </source>
</evidence>
<gene>
    <name evidence="15" type="ORF">MNOR_LOCUS27539</name>
</gene>
<evidence type="ECO:0000256" key="4">
    <source>
        <dbReference type="ARBA" id="ARBA00022475"/>
    </source>
</evidence>
<feature type="transmembrane region" description="Helical" evidence="13">
    <location>
        <begin position="395"/>
        <end position="420"/>
    </location>
</feature>
<dbReference type="Gene3D" id="1.10.287.70">
    <property type="match status" value="1"/>
</dbReference>
<organism evidence="15 16">
    <name type="scientific">Meganyctiphanes norvegica</name>
    <name type="common">Northern krill</name>
    <name type="synonym">Thysanopoda norvegica</name>
    <dbReference type="NCBI Taxonomy" id="48144"/>
    <lineage>
        <taxon>Eukaryota</taxon>
        <taxon>Metazoa</taxon>
        <taxon>Ecdysozoa</taxon>
        <taxon>Arthropoda</taxon>
        <taxon>Crustacea</taxon>
        <taxon>Multicrustacea</taxon>
        <taxon>Malacostraca</taxon>
        <taxon>Eumalacostraca</taxon>
        <taxon>Eucarida</taxon>
        <taxon>Euphausiacea</taxon>
        <taxon>Euphausiidae</taxon>
        <taxon>Meganyctiphanes</taxon>
    </lineage>
</organism>
<keyword evidence="16" id="KW-1185">Reference proteome</keyword>
<keyword evidence="6 13" id="KW-1133">Transmembrane helix</keyword>
<dbReference type="SUPFAM" id="SSF53850">
    <property type="entry name" value="Periplasmic binding protein-like II"/>
    <property type="match status" value="1"/>
</dbReference>
<dbReference type="GO" id="GO:0015276">
    <property type="term" value="F:ligand-gated monoatomic ion channel activity"/>
    <property type="evidence" value="ECO:0007669"/>
    <property type="project" value="InterPro"/>
</dbReference>
<dbReference type="InterPro" id="IPR052192">
    <property type="entry name" value="Insect_Ionotropic_Sensory_Rcpt"/>
</dbReference>
<evidence type="ECO:0000256" key="8">
    <source>
        <dbReference type="ARBA" id="ARBA00023136"/>
    </source>
</evidence>
<evidence type="ECO:0000256" key="10">
    <source>
        <dbReference type="ARBA" id="ARBA00023180"/>
    </source>
</evidence>
<keyword evidence="12" id="KW-0407">Ion channel</keyword>
<reference evidence="15 16" key="1">
    <citation type="submission" date="2024-05" db="EMBL/GenBank/DDBJ databases">
        <authorList>
            <person name="Wallberg A."/>
        </authorList>
    </citation>
    <scope>NUCLEOTIDE SEQUENCE [LARGE SCALE GENOMIC DNA]</scope>
</reference>
<dbReference type="PANTHER" id="PTHR42643">
    <property type="entry name" value="IONOTROPIC RECEPTOR 20A-RELATED"/>
    <property type="match status" value="1"/>
</dbReference>
<accession>A0AAV2RSF6</accession>
<dbReference type="Proteomes" id="UP001497623">
    <property type="component" value="Unassembled WGS sequence"/>
</dbReference>
<dbReference type="EMBL" id="CAXKWB010029132">
    <property type="protein sequence ID" value="CAL4135189.1"/>
    <property type="molecule type" value="Genomic_DNA"/>
</dbReference>
<comment type="caution">
    <text evidence="15">The sequence shown here is derived from an EMBL/GenBank/DDBJ whole genome shotgun (WGS) entry which is preliminary data.</text>
</comment>
<dbReference type="SMART" id="SM00918">
    <property type="entry name" value="Lig_chan-Glu_bd"/>
    <property type="match status" value="1"/>
</dbReference>
<feature type="transmembrane region" description="Helical" evidence="13">
    <location>
        <begin position="208"/>
        <end position="233"/>
    </location>
</feature>
<dbReference type="InterPro" id="IPR001320">
    <property type="entry name" value="Iontro_rcpt_C"/>
</dbReference>
<proteinExistence type="inferred from homology"/>
<dbReference type="GO" id="GO:0050906">
    <property type="term" value="P:detection of stimulus involved in sensory perception"/>
    <property type="evidence" value="ECO:0007669"/>
    <property type="project" value="UniProtKB-ARBA"/>
</dbReference>
<name>A0AAV2RSF6_MEGNR</name>
<keyword evidence="10" id="KW-0325">Glycoprotein</keyword>
<evidence type="ECO:0000256" key="13">
    <source>
        <dbReference type="SAM" id="Phobius"/>
    </source>
</evidence>
<dbReference type="Gene3D" id="3.40.190.10">
    <property type="entry name" value="Periplasmic binding protein-like II"/>
    <property type="match status" value="1"/>
</dbReference>
<evidence type="ECO:0000256" key="5">
    <source>
        <dbReference type="ARBA" id="ARBA00022692"/>
    </source>
</evidence>